<dbReference type="EMBL" id="FOXV01000004">
    <property type="protein sequence ID" value="SFQ34731.1"/>
    <property type="molecule type" value="Genomic_DNA"/>
</dbReference>
<organism evidence="1 2">
    <name type="scientific">Roseivivax halotolerans</name>
    <dbReference type="NCBI Taxonomy" id="93684"/>
    <lineage>
        <taxon>Bacteria</taxon>
        <taxon>Pseudomonadati</taxon>
        <taxon>Pseudomonadota</taxon>
        <taxon>Alphaproteobacteria</taxon>
        <taxon>Rhodobacterales</taxon>
        <taxon>Roseobacteraceae</taxon>
        <taxon>Roseivivax</taxon>
    </lineage>
</organism>
<keyword evidence="2" id="KW-1185">Reference proteome</keyword>
<dbReference type="Gene3D" id="3.40.50.300">
    <property type="entry name" value="P-loop containing nucleotide triphosphate hydrolases"/>
    <property type="match status" value="1"/>
</dbReference>
<dbReference type="AlphaFoldDB" id="A0A1I5XRX1"/>
<dbReference type="RefSeq" id="WP_093010195.1">
    <property type="nucleotide sequence ID" value="NZ_FOXV01000004.1"/>
</dbReference>
<protein>
    <submittedName>
        <fullName evidence="1">Protein ImuA</fullName>
    </submittedName>
</protein>
<evidence type="ECO:0000313" key="2">
    <source>
        <dbReference type="Proteomes" id="UP000243106"/>
    </source>
</evidence>
<dbReference type="SUPFAM" id="SSF52540">
    <property type="entry name" value="P-loop containing nucleoside triphosphate hydrolases"/>
    <property type="match status" value="1"/>
</dbReference>
<proteinExistence type="predicted"/>
<sequence length="198" mass="20966">MTDLLLSRKPLKAAPALTVAGDIALTEGRVHEACGLGRFAFAAFLARAAQGPVIWISGPGGSGMNPDGMAPFCDPGRFLFVTARRPIDRLWALEETLRAGAVALAVADLDEAPGLTPVRRLHLAAETGAEMRQRPTGLLLTPGEGGAAGVESRWHVSPDHAPSRARWTARRVRARMAPPAAFSLRHDETGLFAAPIPV</sequence>
<evidence type="ECO:0000313" key="1">
    <source>
        <dbReference type="EMBL" id="SFQ34731.1"/>
    </source>
</evidence>
<dbReference type="Proteomes" id="UP000243106">
    <property type="component" value="Unassembled WGS sequence"/>
</dbReference>
<dbReference type="InterPro" id="IPR027417">
    <property type="entry name" value="P-loop_NTPase"/>
</dbReference>
<reference evidence="2" key="1">
    <citation type="submission" date="2016-10" db="EMBL/GenBank/DDBJ databases">
        <authorList>
            <person name="Varghese N."/>
            <person name="Submissions S."/>
        </authorList>
    </citation>
    <scope>NUCLEOTIDE SEQUENCE [LARGE SCALE GENOMIC DNA]</scope>
    <source>
        <strain evidence="2">JCM 10271</strain>
    </source>
</reference>
<gene>
    <name evidence="1" type="ORF">SAMN05421853_10479</name>
</gene>
<accession>A0A1I5XRX1</accession>
<name>A0A1I5XRX1_9RHOB</name>
<dbReference type="STRING" id="93684.SAMN05421853_10479"/>